<dbReference type="HAMAP" id="MF_00108">
    <property type="entry name" value="IspD"/>
    <property type="match status" value="1"/>
</dbReference>
<accession>A0ABQ2M3L9</accession>
<dbReference type="InterPro" id="IPR018294">
    <property type="entry name" value="ISPD_synthase_CS"/>
</dbReference>
<evidence type="ECO:0000256" key="3">
    <source>
        <dbReference type="ARBA" id="ARBA00009789"/>
    </source>
</evidence>
<name>A0ABQ2M3L9_9ACTN</name>
<comment type="similarity">
    <text evidence="3 7">Belongs to the IspD/TarI cytidylyltransferase family. IspD subfamily.</text>
</comment>
<feature type="compositionally biased region" description="Polar residues" evidence="8">
    <location>
        <begin position="41"/>
        <end position="53"/>
    </location>
</feature>
<feature type="compositionally biased region" description="Low complexity" evidence="8">
    <location>
        <begin position="54"/>
        <end position="82"/>
    </location>
</feature>
<comment type="caution">
    <text evidence="9">The sequence shown here is derived from an EMBL/GenBank/DDBJ whole genome shotgun (WGS) entry which is preliminary data.</text>
</comment>
<feature type="site" description="Positions MEP for the nucleophilic attack" evidence="7">
    <location>
        <position position="313"/>
    </location>
</feature>
<evidence type="ECO:0000256" key="2">
    <source>
        <dbReference type="ARBA" id="ARBA00004787"/>
    </source>
</evidence>
<dbReference type="InterPro" id="IPR029044">
    <property type="entry name" value="Nucleotide-diphossugar_trans"/>
</dbReference>
<evidence type="ECO:0000256" key="7">
    <source>
        <dbReference type="HAMAP-Rule" id="MF_00108"/>
    </source>
</evidence>
<dbReference type="CDD" id="cd02516">
    <property type="entry name" value="CDP-ME_synthetase"/>
    <property type="match status" value="1"/>
</dbReference>
<comment type="catalytic activity">
    <reaction evidence="1 7">
        <text>2-C-methyl-D-erythritol 4-phosphate + CTP + H(+) = 4-CDP-2-C-methyl-D-erythritol + diphosphate</text>
        <dbReference type="Rhea" id="RHEA:13429"/>
        <dbReference type="ChEBI" id="CHEBI:15378"/>
        <dbReference type="ChEBI" id="CHEBI:33019"/>
        <dbReference type="ChEBI" id="CHEBI:37563"/>
        <dbReference type="ChEBI" id="CHEBI:57823"/>
        <dbReference type="ChEBI" id="CHEBI:58262"/>
        <dbReference type="EC" id="2.7.7.60"/>
    </reaction>
</comment>
<keyword evidence="6 7" id="KW-0414">Isoprene biosynthesis</keyword>
<reference evidence="10" key="1">
    <citation type="journal article" date="2019" name="Int. J. Syst. Evol. Microbiol.">
        <title>The Global Catalogue of Microorganisms (GCM) 10K type strain sequencing project: providing services to taxonomists for standard genome sequencing and annotation.</title>
        <authorList>
            <consortium name="The Broad Institute Genomics Platform"/>
            <consortium name="The Broad Institute Genome Sequencing Center for Infectious Disease"/>
            <person name="Wu L."/>
            <person name="Ma J."/>
        </authorList>
    </citation>
    <scope>NUCLEOTIDE SEQUENCE [LARGE SCALE GENOMIC DNA]</scope>
    <source>
        <strain evidence="10">CGMCC 4.7178</strain>
    </source>
</reference>
<dbReference type="EMBL" id="BMMP01000004">
    <property type="protein sequence ID" value="GGO46476.1"/>
    <property type="molecule type" value="Genomic_DNA"/>
</dbReference>
<keyword evidence="10" id="KW-1185">Reference proteome</keyword>
<dbReference type="InterPro" id="IPR001228">
    <property type="entry name" value="IspD"/>
</dbReference>
<evidence type="ECO:0000256" key="4">
    <source>
        <dbReference type="ARBA" id="ARBA00022679"/>
    </source>
</evidence>
<evidence type="ECO:0000313" key="9">
    <source>
        <dbReference type="EMBL" id="GGO46476.1"/>
    </source>
</evidence>
<dbReference type="InterPro" id="IPR034683">
    <property type="entry name" value="IspD/TarI"/>
</dbReference>
<dbReference type="Gene3D" id="3.90.550.10">
    <property type="entry name" value="Spore Coat Polysaccharide Biosynthesis Protein SpsA, Chain A"/>
    <property type="match status" value="1"/>
</dbReference>
<keyword evidence="5 7" id="KW-0548">Nucleotidyltransferase</keyword>
<dbReference type="Proteomes" id="UP000631535">
    <property type="component" value="Unassembled WGS sequence"/>
</dbReference>
<feature type="site" description="Transition state stabilizer" evidence="7">
    <location>
        <position position="104"/>
    </location>
</feature>
<evidence type="ECO:0000256" key="8">
    <source>
        <dbReference type="SAM" id="MobiDB-lite"/>
    </source>
</evidence>
<feature type="site" description="Transition state stabilizer" evidence="7">
    <location>
        <position position="111"/>
    </location>
</feature>
<comment type="function">
    <text evidence="7">Catalyzes the formation of 4-diphosphocytidyl-2-C-methyl-D-erythritol from CTP and 2-C-methyl-D-erythritol 4-phosphate (MEP).</text>
</comment>
<evidence type="ECO:0000256" key="1">
    <source>
        <dbReference type="ARBA" id="ARBA00001282"/>
    </source>
</evidence>
<evidence type="ECO:0000256" key="6">
    <source>
        <dbReference type="ARBA" id="ARBA00023229"/>
    </source>
</evidence>
<proteinExistence type="inferred from homology"/>
<dbReference type="PANTHER" id="PTHR32125:SF4">
    <property type="entry name" value="2-C-METHYL-D-ERYTHRITOL 4-PHOSPHATE CYTIDYLYLTRANSFERASE, CHLOROPLASTIC"/>
    <property type="match status" value="1"/>
</dbReference>
<feature type="site" description="Positions MEP for the nucleophilic attack" evidence="7">
    <location>
        <position position="257"/>
    </location>
</feature>
<keyword evidence="4 7" id="KW-0808">Transferase</keyword>
<protein>
    <recommendedName>
        <fullName evidence="7">2-C-methyl-D-erythritol 4-phosphate cytidylyltransferase</fullName>
        <ecNumber evidence="7">2.7.7.60</ecNumber>
    </recommendedName>
    <alternativeName>
        <fullName evidence="7">4-diphosphocytidyl-2C-methyl-D-erythritol synthase</fullName>
    </alternativeName>
    <alternativeName>
        <fullName evidence="7">MEP cytidylyltransferase</fullName>
        <shortName evidence="7">MCT</shortName>
    </alternativeName>
</protein>
<feature type="region of interest" description="Disordered" evidence="8">
    <location>
        <begin position="236"/>
        <end position="258"/>
    </location>
</feature>
<sequence>MRAGPGQLPRPEFTEGPVKARARHAPNLRPGVSLAIPTPAEDTNLNVQPMSIQSAGESPTGAAPASGAPDGAPGADPRTAPDPASPQGGHRTAAIIPAAGRGVRLGPGAPKALRTLSGTPMLVHAVRAMDRARAVSLIVVVAPPDGADEVRHLLDEHTSLAPGGELPATDVLVVPGGETRQDSVRLGLAALPGDVDAVLVHDAARPLVPVDTVDAVAAAVREGAPAVVPALPVPDTVKEVEPRPGGGPEPVTGTPERSRLRAVQTPQGFALKVLAAAHEQVAREGDGATDDAGMVERLGIEVVVVPGHEEAFKVTRPLDLVLAEAVIARRRATDGF</sequence>
<dbReference type="NCBIfam" id="TIGR00453">
    <property type="entry name" value="ispD"/>
    <property type="match status" value="1"/>
</dbReference>
<dbReference type="GO" id="GO:0016779">
    <property type="term" value="F:nucleotidyltransferase activity"/>
    <property type="evidence" value="ECO:0007669"/>
    <property type="project" value="UniProtKB-KW"/>
</dbReference>
<dbReference type="PROSITE" id="PS01295">
    <property type="entry name" value="ISPD"/>
    <property type="match status" value="1"/>
</dbReference>
<dbReference type="EC" id="2.7.7.60" evidence="7"/>
<dbReference type="Pfam" id="PF01128">
    <property type="entry name" value="IspD"/>
    <property type="match status" value="1"/>
</dbReference>
<comment type="pathway">
    <text evidence="2 7">Isoprenoid biosynthesis; isopentenyl diphosphate biosynthesis via DXP pathway; isopentenyl diphosphate from 1-deoxy-D-xylulose 5-phosphate: step 2/6.</text>
</comment>
<evidence type="ECO:0000313" key="10">
    <source>
        <dbReference type="Proteomes" id="UP000631535"/>
    </source>
</evidence>
<organism evidence="9 10">
    <name type="scientific">Streptomyces daqingensis</name>
    <dbReference type="NCBI Taxonomy" id="1472640"/>
    <lineage>
        <taxon>Bacteria</taxon>
        <taxon>Bacillati</taxon>
        <taxon>Actinomycetota</taxon>
        <taxon>Actinomycetes</taxon>
        <taxon>Kitasatosporales</taxon>
        <taxon>Streptomycetaceae</taxon>
        <taxon>Streptomyces</taxon>
    </lineage>
</organism>
<gene>
    <name evidence="7 9" type="primary">ispD</name>
    <name evidence="9" type="ORF">GCM10012287_16930</name>
</gene>
<feature type="region of interest" description="Disordered" evidence="8">
    <location>
        <begin position="1"/>
        <end position="91"/>
    </location>
</feature>
<dbReference type="SUPFAM" id="SSF53448">
    <property type="entry name" value="Nucleotide-diphospho-sugar transferases"/>
    <property type="match status" value="1"/>
</dbReference>
<dbReference type="InterPro" id="IPR050088">
    <property type="entry name" value="IspD/TarI_cytidylyltransf_bact"/>
</dbReference>
<evidence type="ECO:0000256" key="5">
    <source>
        <dbReference type="ARBA" id="ARBA00022695"/>
    </source>
</evidence>
<dbReference type="PANTHER" id="PTHR32125">
    <property type="entry name" value="2-C-METHYL-D-ERYTHRITOL 4-PHOSPHATE CYTIDYLYLTRANSFERASE, CHLOROPLASTIC"/>
    <property type="match status" value="1"/>
</dbReference>